<dbReference type="EMBL" id="JAJSOF020000011">
    <property type="protein sequence ID" value="KAJ4444437.1"/>
    <property type="molecule type" value="Genomic_DNA"/>
</dbReference>
<protein>
    <recommendedName>
        <fullName evidence="1">Aldehyde dehydrogenase domain-containing protein</fullName>
    </recommendedName>
</protein>
<dbReference type="InterPro" id="IPR015590">
    <property type="entry name" value="Aldehyde_DH_dom"/>
</dbReference>
<proteinExistence type="predicted"/>
<evidence type="ECO:0000313" key="2">
    <source>
        <dbReference type="EMBL" id="KAJ4444437.1"/>
    </source>
</evidence>
<comment type="caution">
    <text evidence="2">The sequence shown here is derived from an EMBL/GenBank/DDBJ whole genome shotgun (WGS) entry which is preliminary data.</text>
</comment>
<dbReference type="InterPro" id="IPR016162">
    <property type="entry name" value="Ald_DH_N"/>
</dbReference>
<dbReference type="InterPro" id="IPR016161">
    <property type="entry name" value="Ald_DH/histidinol_DH"/>
</dbReference>
<dbReference type="PANTHER" id="PTHR11699">
    <property type="entry name" value="ALDEHYDE DEHYDROGENASE-RELATED"/>
    <property type="match status" value="1"/>
</dbReference>
<evidence type="ECO:0000259" key="1">
    <source>
        <dbReference type="Pfam" id="PF00171"/>
    </source>
</evidence>
<evidence type="ECO:0000313" key="3">
    <source>
        <dbReference type="Proteomes" id="UP001148838"/>
    </source>
</evidence>
<gene>
    <name evidence="2" type="ORF">ANN_06229</name>
</gene>
<dbReference type="Gene3D" id="3.40.605.10">
    <property type="entry name" value="Aldehyde Dehydrogenase, Chain A, domain 1"/>
    <property type="match status" value="1"/>
</dbReference>
<keyword evidence="3" id="KW-1185">Reference proteome</keyword>
<dbReference type="Pfam" id="PF00171">
    <property type="entry name" value="Aldedh"/>
    <property type="match status" value="1"/>
</dbReference>
<accession>A0ABQ8TF96</accession>
<organism evidence="2 3">
    <name type="scientific">Periplaneta americana</name>
    <name type="common">American cockroach</name>
    <name type="synonym">Blatta americana</name>
    <dbReference type="NCBI Taxonomy" id="6978"/>
    <lineage>
        <taxon>Eukaryota</taxon>
        <taxon>Metazoa</taxon>
        <taxon>Ecdysozoa</taxon>
        <taxon>Arthropoda</taxon>
        <taxon>Hexapoda</taxon>
        <taxon>Insecta</taxon>
        <taxon>Pterygota</taxon>
        <taxon>Neoptera</taxon>
        <taxon>Polyneoptera</taxon>
        <taxon>Dictyoptera</taxon>
        <taxon>Blattodea</taxon>
        <taxon>Blattoidea</taxon>
        <taxon>Blattidae</taxon>
        <taxon>Blattinae</taxon>
        <taxon>Periplaneta</taxon>
    </lineage>
</organism>
<dbReference type="SUPFAM" id="SSF53720">
    <property type="entry name" value="ALDH-like"/>
    <property type="match status" value="1"/>
</dbReference>
<reference evidence="2 3" key="1">
    <citation type="journal article" date="2022" name="Allergy">
        <title>Genome assembly and annotation of Periplaneta americana reveal a comprehensive cockroach allergen profile.</title>
        <authorList>
            <person name="Wang L."/>
            <person name="Xiong Q."/>
            <person name="Saelim N."/>
            <person name="Wang L."/>
            <person name="Nong W."/>
            <person name="Wan A.T."/>
            <person name="Shi M."/>
            <person name="Liu X."/>
            <person name="Cao Q."/>
            <person name="Hui J.H.L."/>
            <person name="Sookrung N."/>
            <person name="Leung T.F."/>
            <person name="Tungtrongchitr A."/>
            <person name="Tsui S.K.W."/>
        </authorList>
    </citation>
    <scope>NUCLEOTIDE SEQUENCE [LARGE SCALE GENOMIC DNA]</scope>
    <source>
        <strain evidence="2">PWHHKU_190912</strain>
    </source>
</reference>
<sequence>MPKIKSSLRSRLQQYIDEFKNIFTTDGKVLFCQPCGKSVSAHESSQLFINNKFVDSVSGKTFPTVNPTTGKKIIDIAEGDKADVDLAVAAAKAAFKIGSPWRKLDASARGKLLNKFADLVERDMKTLASLETLDNGKPFKFAYFDIMSSVKTLRYFAGWCDKVQGHTIPADDPARKALDWNPQDSRGIGRPKITWKRTVLTEAKTMGKTWSEIKELAQE</sequence>
<feature type="domain" description="Aldehyde dehydrogenase" evidence="1">
    <location>
        <begin position="53"/>
        <end position="176"/>
    </location>
</feature>
<name>A0ABQ8TF96_PERAM</name>
<dbReference type="Proteomes" id="UP001148838">
    <property type="component" value="Unassembled WGS sequence"/>
</dbReference>